<feature type="transmembrane region" description="Helical" evidence="6">
    <location>
        <begin position="44"/>
        <end position="66"/>
    </location>
</feature>
<keyword evidence="2" id="KW-1003">Cell membrane</keyword>
<dbReference type="EMBL" id="JBHSMM010000001">
    <property type="protein sequence ID" value="MFC5438413.1"/>
    <property type="molecule type" value="Genomic_DNA"/>
</dbReference>
<keyword evidence="3 6" id="KW-0812">Transmembrane</keyword>
<keyword evidence="4 6" id="KW-1133">Transmembrane helix</keyword>
<dbReference type="PANTHER" id="PTHR33885:SF3">
    <property type="entry name" value="PHAGE SHOCK PROTEIN C"/>
    <property type="match status" value="1"/>
</dbReference>
<evidence type="ECO:0000259" key="7">
    <source>
        <dbReference type="Pfam" id="PF04024"/>
    </source>
</evidence>
<dbReference type="Pfam" id="PF04024">
    <property type="entry name" value="PspC"/>
    <property type="match status" value="1"/>
</dbReference>
<evidence type="ECO:0000256" key="6">
    <source>
        <dbReference type="SAM" id="Phobius"/>
    </source>
</evidence>
<dbReference type="Proteomes" id="UP001596018">
    <property type="component" value="Unassembled WGS sequence"/>
</dbReference>
<proteinExistence type="predicted"/>
<evidence type="ECO:0000313" key="8">
    <source>
        <dbReference type="EMBL" id="MFC5438413.1"/>
    </source>
</evidence>
<evidence type="ECO:0000313" key="9">
    <source>
        <dbReference type="Proteomes" id="UP001596018"/>
    </source>
</evidence>
<feature type="domain" description="Phage shock protein PspC N-terminal" evidence="7">
    <location>
        <begin position="11"/>
        <end position="68"/>
    </location>
</feature>
<protein>
    <submittedName>
        <fullName evidence="8">PspC domain-containing protein</fullName>
    </submittedName>
</protein>
<evidence type="ECO:0000256" key="1">
    <source>
        <dbReference type="ARBA" id="ARBA00004162"/>
    </source>
</evidence>
<evidence type="ECO:0000256" key="4">
    <source>
        <dbReference type="ARBA" id="ARBA00022989"/>
    </source>
</evidence>
<dbReference type="InterPro" id="IPR007168">
    <property type="entry name" value="Phageshock_PspC_N"/>
</dbReference>
<reference evidence="9" key="1">
    <citation type="journal article" date="2019" name="Int. J. Syst. Evol. Microbiol.">
        <title>The Global Catalogue of Microorganisms (GCM) 10K type strain sequencing project: providing services to taxonomists for standard genome sequencing and annotation.</title>
        <authorList>
            <consortium name="The Broad Institute Genomics Platform"/>
            <consortium name="The Broad Institute Genome Sequencing Center for Infectious Disease"/>
            <person name="Wu L."/>
            <person name="Ma J."/>
        </authorList>
    </citation>
    <scope>NUCLEOTIDE SEQUENCE [LARGE SCALE GENOMIC DNA]</scope>
    <source>
        <strain evidence="9">KACC 12822</strain>
    </source>
</reference>
<dbReference type="PANTHER" id="PTHR33885">
    <property type="entry name" value="PHAGE SHOCK PROTEIN C"/>
    <property type="match status" value="1"/>
</dbReference>
<keyword evidence="9" id="KW-1185">Reference proteome</keyword>
<sequence length="91" mass="10378">MNGSTDDYHQRRLHRDSERGLIFGVCAGIAEGFGWPAWLTRIGALVLLWCFPMSTVVAYVVAAMVMPQRPLRYCGRGDERSCWQPRHRAEP</sequence>
<dbReference type="InterPro" id="IPR052027">
    <property type="entry name" value="PspC"/>
</dbReference>
<comment type="subcellular location">
    <subcellularLocation>
        <location evidence="1">Cell membrane</location>
        <topology evidence="1">Single-pass membrane protein</topology>
    </subcellularLocation>
</comment>
<evidence type="ECO:0000256" key="5">
    <source>
        <dbReference type="ARBA" id="ARBA00023136"/>
    </source>
</evidence>
<accession>A0ABW0JQM7</accession>
<evidence type="ECO:0000256" key="3">
    <source>
        <dbReference type="ARBA" id="ARBA00022692"/>
    </source>
</evidence>
<dbReference type="RefSeq" id="WP_056607107.1">
    <property type="nucleotide sequence ID" value="NZ_JALBWS010000015.1"/>
</dbReference>
<feature type="transmembrane region" description="Helical" evidence="6">
    <location>
        <begin position="20"/>
        <end position="38"/>
    </location>
</feature>
<name>A0ABW0JQM7_9GAMM</name>
<evidence type="ECO:0000256" key="2">
    <source>
        <dbReference type="ARBA" id="ARBA00022475"/>
    </source>
</evidence>
<comment type="caution">
    <text evidence="8">The sequence shown here is derived from an EMBL/GenBank/DDBJ whole genome shotgun (WGS) entry which is preliminary data.</text>
</comment>
<keyword evidence="5 6" id="KW-0472">Membrane</keyword>
<organism evidence="8 9">
    <name type="scientific">Rhodanobacter ginsenosidimutans</name>
    <dbReference type="NCBI Taxonomy" id="490571"/>
    <lineage>
        <taxon>Bacteria</taxon>
        <taxon>Pseudomonadati</taxon>
        <taxon>Pseudomonadota</taxon>
        <taxon>Gammaproteobacteria</taxon>
        <taxon>Lysobacterales</taxon>
        <taxon>Rhodanobacteraceae</taxon>
        <taxon>Rhodanobacter</taxon>
    </lineage>
</organism>
<gene>
    <name evidence="8" type="ORF">ACFPK0_00150</name>
</gene>